<protein>
    <submittedName>
        <fullName evidence="1">Uncharacterized protein</fullName>
    </submittedName>
</protein>
<dbReference type="KEGG" id="sge:DWG14_08437"/>
<organism evidence="1 2">
    <name type="scientific">Streptomyces griseorubiginosus</name>
    <dbReference type="NCBI Taxonomy" id="67304"/>
    <lineage>
        <taxon>Bacteria</taxon>
        <taxon>Bacillati</taxon>
        <taxon>Actinomycetota</taxon>
        <taxon>Actinomycetes</taxon>
        <taxon>Kitasatosporales</taxon>
        <taxon>Streptomycetaceae</taxon>
        <taxon>Streptomyces</taxon>
    </lineage>
</organism>
<sequence length="70" mass="7556">MGELKGLVRGWGRSRLCPGCGVRPVSYTLPRIDVCFVCLPGGPHTPPPCAACRRSGFFFHQGLCTGCYGR</sequence>
<evidence type="ECO:0000313" key="2">
    <source>
        <dbReference type="Proteomes" id="UP000265765"/>
    </source>
</evidence>
<dbReference type="EMBL" id="CP032427">
    <property type="protein sequence ID" value="AYC44129.1"/>
    <property type="molecule type" value="Genomic_DNA"/>
</dbReference>
<gene>
    <name evidence="1" type="ORF">DWG14_08437</name>
</gene>
<dbReference type="Proteomes" id="UP000265765">
    <property type="component" value="Chromosome"/>
</dbReference>
<reference evidence="1 2" key="1">
    <citation type="submission" date="2018-09" db="EMBL/GenBank/DDBJ databases">
        <title>Production of Trimethoprim by Streptomyces sp. 3E-1.</title>
        <authorList>
            <person name="Kang H.J."/>
            <person name="Kim S.B."/>
        </authorList>
    </citation>
    <scope>NUCLEOTIDE SEQUENCE [LARGE SCALE GENOMIC DNA]</scope>
    <source>
        <strain evidence="1 2">3E-1</strain>
    </source>
</reference>
<name>A0AAI8LAM7_9ACTN</name>
<accession>A0AAI8LAM7</accession>
<dbReference type="AlphaFoldDB" id="A0AAI8LAM7"/>
<evidence type="ECO:0000313" key="1">
    <source>
        <dbReference type="EMBL" id="AYC44129.1"/>
    </source>
</evidence>
<proteinExistence type="predicted"/>